<feature type="compositionally biased region" description="Low complexity" evidence="1">
    <location>
        <begin position="54"/>
        <end position="63"/>
    </location>
</feature>
<proteinExistence type="predicted"/>
<evidence type="ECO:0000313" key="2">
    <source>
        <dbReference type="EMBL" id="VFQ82448.1"/>
    </source>
</evidence>
<dbReference type="EMBL" id="OOIL02002358">
    <property type="protein sequence ID" value="VFQ82448.1"/>
    <property type="molecule type" value="Genomic_DNA"/>
</dbReference>
<organism evidence="2 3">
    <name type="scientific">Cuscuta campestris</name>
    <dbReference type="NCBI Taxonomy" id="132261"/>
    <lineage>
        <taxon>Eukaryota</taxon>
        <taxon>Viridiplantae</taxon>
        <taxon>Streptophyta</taxon>
        <taxon>Embryophyta</taxon>
        <taxon>Tracheophyta</taxon>
        <taxon>Spermatophyta</taxon>
        <taxon>Magnoliopsida</taxon>
        <taxon>eudicotyledons</taxon>
        <taxon>Gunneridae</taxon>
        <taxon>Pentapetalae</taxon>
        <taxon>asterids</taxon>
        <taxon>lamiids</taxon>
        <taxon>Solanales</taxon>
        <taxon>Convolvulaceae</taxon>
        <taxon>Cuscuteae</taxon>
        <taxon>Cuscuta</taxon>
        <taxon>Cuscuta subgen. Grammica</taxon>
        <taxon>Cuscuta sect. Cleistogrammica</taxon>
    </lineage>
</organism>
<name>A0A484M353_9ASTE</name>
<accession>A0A484M353</accession>
<protein>
    <submittedName>
        <fullName evidence="2">Uncharacterized protein</fullName>
    </submittedName>
</protein>
<keyword evidence="3" id="KW-1185">Reference proteome</keyword>
<sequence length="122" mass="13550">MCTDSVDQKKKRKKRSADRRHQKRQERTGRRAESPPPPPDADAESPTCTPPPSRFQSLQASSLRSRKSSLTRLGFFNLRHASAAPSPIIVPIIVSAPYSCSIPVSNAKRKYPDELLSPIVQS</sequence>
<reference evidence="2 3" key="1">
    <citation type="submission" date="2018-04" db="EMBL/GenBank/DDBJ databases">
        <authorList>
            <person name="Vogel A."/>
        </authorList>
    </citation>
    <scope>NUCLEOTIDE SEQUENCE [LARGE SCALE GENOMIC DNA]</scope>
</reference>
<feature type="compositionally biased region" description="Basic residues" evidence="1">
    <location>
        <begin position="9"/>
        <end position="24"/>
    </location>
</feature>
<dbReference type="Proteomes" id="UP000595140">
    <property type="component" value="Unassembled WGS sequence"/>
</dbReference>
<dbReference type="AlphaFoldDB" id="A0A484M353"/>
<feature type="region of interest" description="Disordered" evidence="1">
    <location>
        <begin position="1"/>
        <end position="63"/>
    </location>
</feature>
<evidence type="ECO:0000313" key="3">
    <source>
        <dbReference type="Proteomes" id="UP000595140"/>
    </source>
</evidence>
<gene>
    <name evidence="2" type="ORF">CCAM_LOCUS24224</name>
</gene>
<evidence type="ECO:0000256" key="1">
    <source>
        <dbReference type="SAM" id="MobiDB-lite"/>
    </source>
</evidence>